<accession>A0A917MWP2</accession>
<proteinExistence type="inferred from homology"/>
<dbReference type="EMBL" id="BMIB01000003">
    <property type="protein sequence ID" value="GGH69588.1"/>
    <property type="molecule type" value="Genomic_DNA"/>
</dbReference>
<evidence type="ECO:0000256" key="1">
    <source>
        <dbReference type="ARBA" id="ARBA00007637"/>
    </source>
</evidence>
<sequence length="357" mass="41034">MNIAIITGSHGLIGSESVRFFADKMDLIIGIDNNQRAYFFGEEASTLWNKQVLETQYGHYKYCNEDIRNYAALELLFKEYQKDIRLIVHTAAQPSHDWAAREPITDFTINSNGTLNLLELTRLYCPQAVFVFTSTNKVYGDTPNYLPLVEQESRWEIAETHPFYAHGINETMSIDQSKHSVFGASKVAADVMVQEYGKYFQLKTAVFRGGCLTGPNHSGAQLHGFLSYLMKCAFTRQEYSIFGYKGKQVRDNIHAWDLVNMFWHFYKNPKCGAVYNAGGGRYSNCSMLEAITICETITGNKMRYQYVEANRSGDHIWYISDVSRFKADYPEWSHTWSLEQTLVQIFENLQLRQPVLP</sequence>
<dbReference type="InterPro" id="IPR001509">
    <property type="entry name" value="Epimerase_deHydtase"/>
</dbReference>
<protein>
    <submittedName>
        <fullName evidence="3">NAD-dependent epimerase</fullName>
    </submittedName>
</protein>
<comment type="similarity">
    <text evidence="1">Belongs to the NAD(P)-dependent epimerase/dehydratase family.</text>
</comment>
<dbReference type="AlphaFoldDB" id="A0A917MWP2"/>
<reference evidence="3" key="2">
    <citation type="submission" date="2020-09" db="EMBL/GenBank/DDBJ databases">
        <authorList>
            <person name="Sun Q."/>
            <person name="Zhou Y."/>
        </authorList>
    </citation>
    <scope>NUCLEOTIDE SEQUENCE</scope>
    <source>
        <strain evidence="3">CGMCC 1.15290</strain>
    </source>
</reference>
<keyword evidence="4" id="KW-1185">Reference proteome</keyword>
<dbReference type="Proteomes" id="UP000627292">
    <property type="component" value="Unassembled WGS sequence"/>
</dbReference>
<dbReference type="Gene3D" id="3.40.50.720">
    <property type="entry name" value="NAD(P)-binding Rossmann-like Domain"/>
    <property type="match status" value="1"/>
</dbReference>
<evidence type="ECO:0000313" key="4">
    <source>
        <dbReference type="Proteomes" id="UP000627292"/>
    </source>
</evidence>
<comment type="caution">
    <text evidence="3">The sequence shown here is derived from an EMBL/GenBank/DDBJ whole genome shotgun (WGS) entry which is preliminary data.</text>
</comment>
<reference evidence="3" key="1">
    <citation type="journal article" date="2014" name="Int. J. Syst. Evol. Microbiol.">
        <title>Complete genome sequence of Corynebacterium casei LMG S-19264T (=DSM 44701T), isolated from a smear-ripened cheese.</title>
        <authorList>
            <consortium name="US DOE Joint Genome Institute (JGI-PGF)"/>
            <person name="Walter F."/>
            <person name="Albersmeier A."/>
            <person name="Kalinowski J."/>
            <person name="Ruckert C."/>
        </authorList>
    </citation>
    <scope>NUCLEOTIDE SEQUENCE</scope>
    <source>
        <strain evidence="3">CGMCC 1.15290</strain>
    </source>
</reference>
<name>A0A917MWP2_9BACT</name>
<dbReference type="SUPFAM" id="SSF51735">
    <property type="entry name" value="NAD(P)-binding Rossmann-fold domains"/>
    <property type="match status" value="1"/>
</dbReference>
<dbReference type="CDD" id="cd05258">
    <property type="entry name" value="CDP_TE_SDR_e"/>
    <property type="match status" value="1"/>
</dbReference>
<dbReference type="Pfam" id="PF01370">
    <property type="entry name" value="Epimerase"/>
    <property type="match status" value="1"/>
</dbReference>
<dbReference type="RefSeq" id="WP_188953073.1">
    <property type="nucleotide sequence ID" value="NZ_BMIB01000003.1"/>
</dbReference>
<organism evidence="3 4">
    <name type="scientific">Filimonas zeae</name>
    <dbReference type="NCBI Taxonomy" id="1737353"/>
    <lineage>
        <taxon>Bacteria</taxon>
        <taxon>Pseudomonadati</taxon>
        <taxon>Bacteroidota</taxon>
        <taxon>Chitinophagia</taxon>
        <taxon>Chitinophagales</taxon>
        <taxon>Chitinophagaceae</taxon>
        <taxon>Filimonas</taxon>
    </lineage>
</organism>
<evidence type="ECO:0000259" key="2">
    <source>
        <dbReference type="Pfam" id="PF01370"/>
    </source>
</evidence>
<feature type="domain" description="NAD-dependent epimerase/dehydratase" evidence="2">
    <location>
        <begin position="5"/>
        <end position="278"/>
    </location>
</feature>
<dbReference type="InterPro" id="IPR036291">
    <property type="entry name" value="NAD(P)-bd_dom_sf"/>
</dbReference>
<evidence type="ECO:0000313" key="3">
    <source>
        <dbReference type="EMBL" id="GGH69588.1"/>
    </source>
</evidence>
<dbReference type="PANTHER" id="PTHR43000">
    <property type="entry name" value="DTDP-D-GLUCOSE 4,6-DEHYDRATASE-RELATED"/>
    <property type="match status" value="1"/>
</dbReference>
<gene>
    <name evidence="3" type="ORF">GCM10011379_27050</name>
</gene>